<feature type="non-terminal residue" evidence="1">
    <location>
        <position position="272"/>
    </location>
</feature>
<dbReference type="Proteomes" id="UP001145114">
    <property type="component" value="Unassembled WGS sequence"/>
</dbReference>
<evidence type="ECO:0000313" key="2">
    <source>
        <dbReference type="Proteomes" id="UP001145114"/>
    </source>
</evidence>
<proteinExistence type="predicted"/>
<sequence>MGELMAWIIGWDLVLEYMVGAATVAVGWSGYIVRFFQDAFNVQFTTKTTASPLRWDSDQQKFMVVHDSYINIPAIFLVACVTILLVLGIQESKIVNGIVVTIKLLVVIIFIFAGIKYINRDNYKPFLPPRHDNEYGALGLFKGAQQVFFAYIGFDAVSTAAQETKNPKRDLPIGICVSLVVCTALYIGVSAVLCGIASYTTLNNPAPISIALVGHPNTRWLRIFIDLGAIFGIISVVLVLLYAQSRVIWAAARDGLLPRVLGRTHHRFKTPY</sequence>
<name>A0ACC1H8C9_9FUNG</name>
<reference evidence="1" key="1">
    <citation type="submission" date="2022-06" db="EMBL/GenBank/DDBJ databases">
        <title>Phylogenomic reconstructions and comparative analyses of Kickxellomycotina fungi.</title>
        <authorList>
            <person name="Reynolds N.K."/>
            <person name="Stajich J.E."/>
            <person name="Barry K."/>
            <person name="Grigoriev I.V."/>
            <person name="Crous P."/>
            <person name="Smith M.E."/>
        </authorList>
    </citation>
    <scope>NUCLEOTIDE SEQUENCE</scope>
    <source>
        <strain evidence="1">RSA 2271</strain>
    </source>
</reference>
<protein>
    <submittedName>
        <fullName evidence="1">Uncharacterized protein</fullName>
    </submittedName>
</protein>
<accession>A0ACC1H8C9</accession>
<gene>
    <name evidence="1" type="ORF">EV182_007822</name>
</gene>
<comment type="caution">
    <text evidence="1">The sequence shown here is derived from an EMBL/GenBank/DDBJ whole genome shotgun (WGS) entry which is preliminary data.</text>
</comment>
<keyword evidence="2" id="KW-1185">Reference proteome</keyword>
<evidence type="ECO:0000313" key="1">
    <source>
        <dbReference type="EMBL" id="KAJ1671107.1"/>
    </source>
</evidence>
<dbReference type="EMBL" id="JAMZIH010008916">
    <property type="protein sequence ID" value="KAJ1671107.1"/>
    <property type="molecule type" value="Genomic_DNA"/>
</dbReference>
<organism evidence="1 2">
    <name type="scientific">Spiromyces aspiralis</name>
    <dbReference type="NCBI Taxonomy" id="68401"/>
    <lineage>
        <taxon>Eukaryota</taxon>
        <taxon>Fungi</taxon>
        <taxon>Fungi incertae sedis</taxon>
        <taxon>Zoopagomycota</taxon>
        <taxon>Kickxellomycotina</taxon>
        <taxon>Kickxellomycetes</taxon>
        <taxon>Kickxellales</taxon>
        <taxon>Kickxellaceae</taxon>
        <taxon>Spiromyces</taxon>
    </lineage>
</organism>